<name>A0ABZ3FQ70_9ACTN</name>
<dbReference type="Gene3D" id="3.40.50.12780">
    <property type="entry name" value="N-terminal domain of ligase-like"/>
    <property type="match status" value="1"/>
</dbReference>
<reference evidence="1 2" key="1">
    <citation type="submission" date="2024-04" db="EMBL/GenBank/DDBJ databases">
        <title>Isolation of an actinomycete strain from pig manure.</title>
        <authorList>
            <person name="Gong T."/>
            <person name="Yu Z."/>
            <person name="An M."/>
            <person name="Wei C."/>
            <person name="Yang W."/>
            <person name="Liu L."/>
        </authorList>
    </citation>
    <scope>NUCLEOTIDE SEQUENCE [LARGE SCALE GENOMIC DNA]</scope>
    <source>
        <strain evidence="1 2">ZF39</strain>
    </source>
</reference>
<gene>
    <name evidence="1" type="ORF">AADG42_06195</name>
</gene>
<dbReference type="EMBL" id="CP154795">
    <property type="protein sequence ID" value="XAN06910.1"/>
    <property type="molecule type" value="Genomic_DNA"/>
</dbReference>
<sequence>MLLHEHLLDRAARDGSTPFLTHYRAEDRTELSARSFANWVAKTANLLTDELGLDPGDRVELQVAADHPGHWMTLVWVMATWQAGLTVVDSEGDLVVTGPDPEGVPAGPALACSLHPLGLGLRGLPEGWSDFSTLALAQPDAWFGSGPDSPDDRAWDVAGRTLSFAQLTTDAPQSRRVLVRDPEDAWAAAHACLIGPLLGGGSSVIACDVSDTALARIAESERVDA</sequence>
<keyword evidence="2" id="KW-1185">Reference proteome</keyword>
<dbReference type="Proteomes" id="UP001442841">
    <property type="component" value="Chromosome"/>
</dbReference>
<evidence type="ECO:0000313" key="1">
    <source>
        <dbReference type="EMBL" id="XAN06910.1"/>
    </source>
</evidence>
<evidence type="ECO:0000313" key="2">
    <source>
        <dbReference type="Proteomes" id="UP001442841"/>
    </source>
</evidence>
<organism evidence="1 2">
    <name type="scientific">Ammonicoccus fulvus</name>
    <dbReference type="NCBI Taxonomy" id="3138240"/>
    <lineage>
        <taxon>Bacteria</taxon>
        <taxon>Bacillati</taxon>
        <taxon>Actinomycetota</taxon>
        <taxon>Actinomycetes</taxon>
        <taxon>Propionibacteriales</taxon>
        <taxon>Propionibacteriaceae</taxon>
        <taxon>Ammonicoccus</taxon>
    </lineage>
</organism>
<accession>A0ABZ3FQ70</accession>
<dbReference type="SUPFAM" id="SSF56801">
    <property type="entry name" value="Acetyl-CoA synthetase-like"/>
    <property type="match status" value="1"/>
</dbReference>
<dbReference type="InterPro" id="IPR042099">
    <property type="entry name" value="ANL_N_sf"/>
</dbReference>
<dbReference type="InterPro" id="IPR017523">
    <property type="entry name" value="Rv3268"/>
</dbReference>
<protein>
    <submittedName>
        <fullName evidence="1">TIGR03089 family protein</fullName>
    </submittedName>
</protein>
<dbReference type="RefSeq" id="WP_425308351.1">
    <property type="nucleotide sequence ID" value="NZ_CP154795.1"/>
</dbReference>
<dbReference type="NCBIfam" id="TIGR03089">
    <property type="entry name" value="TIGR03089 family protein"/>
    <property type="match status" value="1"/>
</dbReference>
<proteinExistence type="predicted"/>